<feature type="domain" description="HTH araC/xylS-type" evidence="5">
    <location>
        <begin position="165"/>
        <end position="262"/>
    </location>
</feature>
<dbReference type="InterPro" id="IPR003313">
    <property type="entry name" value="AraC-bd"/>
</dbReference>
<keyword evidence="4" id="KW-0804">Transcription</keyword>
<dbReference type="InterPro" id="IPR014710">
    <property type="entry name" value="RmlC-like_jellyroll"/>
</dbReference>
<evidence type="ECO:0000256" key="4">
    <source>
        <dbReference type="ARBA" id="ARBA00023163"/>
    </source>
</evidence>
<dbReference type="PANTHER" id="PTHR11019:SF199">
    <property type="entry name" value="HTH-TYPE TRANSCRIPTIONAL REGULATOR NIMR"/>
    <property type="match status" value="1"/>
</dbReference>
<keyword evidence="2" id="KW-0805">Transcription regulation</keyword>
<dbReference type="FunFam" id="1.10.10.60:FF:000132">
    <property type="entry name" value="AraC family transcriptional regulator"/>
    <property type="match status" value="1"/>
</dbReference>
<evidence type="ECO:0000256" key="1">
    <source>
        <dbReference type="ARBA" id="ARBA00022491"/>
    </source>
</evidence>
<dbReference type="InterPro" id="IPR018060">
    <property type="entry name" value="HTH_AraC"/>
</dbReference>
<gene>
    <name evidence="6" type="ORF">I6I07_17710</name>
</gene>
<evidence type="ECO:0000313" key="6">
    <source>
        <dbReference type="EMBL" id="QQB32513.1"/>
    </source>
</evidence>
<dbReference type="EMBL" id="CP065997">
    <property type="protein sequence ID" value="QQB32513.1"/>
    <property type="molecule type" value="Genomic_DNA"/>
</dbReference>
<dbReference type="Pfam" id="PF02311">
    <property type="entry name" value="AraC_binding"/>
    <property type="match status" value="1"/>
</dbReference>
<evidence type="ECO:0000256" key="2">
    <source>
        <dbReference type="ARBA" id="ARBA00023015"/>
    </source>
</evidence>
<keyword evidence="1" id="KW-0678">Repressor</keyword>
<dbReference type="PROSITE" id="PS00041">
    <property type="entry name" value="HTH_ARAC_FAMILY_1"/>
    <property type="match status" value="1"/>
</dbReference>
<proteinExistence type="predicted"/>
<accession>A0A7T4E0L9</accession>
<dbReference type="SMART" id="SM00342">
    <property type="entry name" value="HTH_ARAC"/>
    <property type="match status" value="1"/>
</dbReference>
<dbReference type="CDD" id="cd06124">
    <property type="entry name" value="cupin_NimR-like_N"/>
    <property type="match status" value="1"/>
</dbReference>
<dbReference type="PANTHER" id="PTHR11019">
    <property type="entry name" value="HTH-TYPE TRANSCRIPTIONAL REGULATOR NIMR"/>
    <property type="match status" value="1"/>
</dbReference>
<dbReference type="Gene3D" id="1.10.10.60">
    <property type="entry name" value="Homeodomain-like"/>
    <property type="match status" value="1"/>
</dbReference>
<protein>
    <submittedName>
        <fullName evidence="6">Helix-turn-helix transcriptional regulator</fullName>
    </submittedName>
</protein>
<dbReference type="InterPro" id="IPR009057">
    <property type="entry name" value="Homeodomain-like_sf"/>
</dbReference>
<dbReference type="PROSITE" id="PS01124">
    <property type="entry name" value="HTH_ARAC_FAMILY_2"/>
    <property type="match status" value="1"/>
</dbReference>
<dbReference type="InterPro" id="IPR018062">
    <property type="entry name" value="HTH_AraC-typ_CS"/>
</dbReference>
<evidence type="ECO:0000259" key="5">
    <source>
        <dbReference type="PROSITE" id="PS01124"/>
    </source>
</evidence>
<dbReference type="AlphaFoldDB" id="A0A7T4E0L9"/>
<dbReference type="SUPFAM" id="SSF51182">
    <property type="entry name" value="RmlC-like cupins"/>
    <property type="match status" value="1"/>
</dbReference>
<dbReference type="Proteomes" id="UP000595231">
    <property type="component" value="Chromosome"/>
</dbReference>
<dbReference type="RefSeq" id="WP_198483070.1">
    <property type="nucleotide sequence ID" value="NZ_CP065997.1"/>
</dbReference>
<name>A0A7T4E0L9_9BURK</name>
<dbReference type="GO" id="GO:0003700">
    <property type="term" value="F:DNA-binding transcription factor activity"/>
    <property type="evidence" value="ECO:0007669"/>
    <property type="project" value="InterPro"/>
</dbReference>
<reference evidence="6 7" key="1">
    <citation type="submission" date="2020-12" db="EMBL/GenBank/DDBJ databases">
        <title>FDA dAtabase for Regulatory Grade micrObial Sequences (FDA-ARGOS): Supporting development and validation of Infectious Disease Dx tests.</title>
        <authorList>
            <person name="Sproer C."/>
            <person name="Gronow S."/>
            <person name="Severitt S."/>
            <person name="Schroder I."/>
            <person name="Tallon L."/>
            <person name="Sadzewicz L."/>
            <person name="Zhao X."/>
            <person name="Boylan J."/>
            <person name="Ott S."/>
            <person name="Bowen H."/>
            <person name="Vavikolanu K."/>
            <person name="Mehta A."/>
            <person name="Aluvathingal J."/>
            <person name="Nadendla S."/>
            <person name="Lowell S."/>
            <person name="Myers T."/>
            <person name="Yan Y."/>
            <person name="Sichtig H."/>
        </authorList>
    </citation>
    <scope>NUCLEOTIDE SEQUENCE [LARGE SCALE GENOMIC DNA]</scope>
    <source>
        <strain evidence="6 7">FDAARGOS_1050</strain>
    </source>
</reference>
<dbReference type="SUPFAM" id="SSF46689">
    <property type="entry name" value="Homeodomain-like"/>
    <property type="match status" value="1"/>
</dbReference>
<evidence type="ECO:0000313" key="7">
    <source>
        <dbReference type="Proteomes" id="UP000595231"/>
    </source>
</evidence>
<sequence>MPILDSFRASDFIEPDAIARPVVAYGVRFDSKGSELAPHQHRKAQIMLASRGVLACEAEGGVWIVPPGSALWVPGGVPHRVSAAGSVEGYSVFIEAQACAALPAACCMMSVSPLLRELIVRCASYPAVAPEGGIEAHVATLLLLEAAASATERFFLPMPRDPRLRRIFDALAAAPANPGTLEDWAGRSAVSGRTLSRLVRAETGMSFGRWRQRIQVALSILRLAQGATVQAVALELGYESAGSFVTMFRKVIGTSPARFMAERLARDARGDTGLASG</sequence>
<dbReference type="Pfam" id="PF12833">
    <property type="entry name" value="HTH_18"/>
    <property type="match status" value="1"/>
</dbReference>
<dbReference type="InterPro" id="IPR011051">
    <property type="entry name" value="RmlC_Cupin_sf"/>
</dbReference>
<dbReference type="GO" id="GO:0043565">
    <property type="term" value="F:sequence-specific DNA binding"/>
    <property type="evidence" value="ECO:0007669"/>
    <property type="project" value="InterPro"/>
</dbReference>
<evidence type="ECO:0000256" key="3">
    <source>
        <dbReference type="ARBA" id="ARBA00023125"/>
    </source>
</evidence>
<dbReference type="Gene3D" id="2.60.120.10">
    <property type="entry name" value="Jelly Rolls"/>
    <property type="match status" value="1"/>
</dbReference>
<organism evidence="6 7">
    <name type="scientific">Achromobacter deleyi</name>
    <dbReference type="NCBI Taxonomy" id="1353891"/>
    <lineage>
        <taxon>Bacteria</taxon>
        <taxon>Pseudomonadati</taxon>
        <taxon>Pseudomonadota</taxon>
        <taxon>Betaproteobacteria</taxon>
        <taxon>Burkholderiales</taxon>
        <taxon>Alcaligenaceae</taxon>
        <taxon>Achromobacter</taxon>
    </lineage>
</organism>
<keyword evidence="3" id="KW-0238">DNA-binding</keyword>